<dbReference type="Proteomes" id="UP000823561">
    <property type="component" value="Chromosome 10"/>
</dbReference>
<comment type="caution">
    <text evidence="1">The sequence shown here is derived from an EMBL/GenBank/DDBJ whole genome shotgun (WGS) entry which is preliminary data.</text>
</comment>
<dbReference type="EMBL" id="JADWDJ010000010">
    <property type="protein sequence ID" value="KAG5274999.1"/>
    <property type="molecule type" value="Genomic_DNA"/>
</dbReference>
<organism evidence="1 2">
    <name type="scientific">Alosa alosa</name>
    <name type="common">allis shad</name>
    <dbReference type="NCBI Taxonomy" id="278164"/>
    <lineage>
        <taxon>Eukaryota</taxon>
        <taxon>Metazoa</taxon>
        <taxon>Chordata</taxon>
        <taxon>Craniata</taxon>
        <taxon>Vertebrata</taxon>
        <taxon>Euteleostomi</taxon>
        <taxon>Actinopterygii</taxon>
        <taxon>Neopterygii</taxon>
        <taxon>Teleostei</taxon>
        <taxon>Clupei</taxon>
        <taxon>Clupeiformes</taxon>
        <taxon>Clupeoidei</taxon>
        <taxon>Clupeidae</taxon>
        <taxon>Alosa</taxon>
    </lineage>
</organism>
<gene>
    <name evidence="1" type="ORF">AALO_G00142460</name>
</gene>
<accession>A0AAV6GII9</accession>
<reference evidence="1" key="1">
    <citation type="submission" date="2020-10" db="EMBL/GenBank/DDBJ databases">
        <title>Chromosome-scale genome assembly of the Allis shad, Alosa alosa.</title>
        <authorList>
            <person name="Margot Z."/>
            <person name="Christophe K."/>
            <person name="Cabau C."/>
            <person name="Louis A."/>
            <person name="Berthelot C."/>
            <person name="Parey E."/>
            <person name="Roest Crollius H."/>
            <person name="Montfort J."/>
            <person name="Robinson-Rechavi M."/>
            <person name="Bucao C."/>
            <person name="Bouchez O."/>
            <person name="Gislard M."/>
            <person name="Lluch J."/>
            <person name="Milhes M."/>
            <person name="Lampietro C."/>
            <person name="Lopez Roques C."/>
            <person name="Donnadieu C."/>
            <person name="Braasch I."/>
            <person name="Desvignes T."/>
            <person name="Postlethwait J."/>
            <person name="Bobe J."/>
            <person name="Guiguen Y."/>
        </authorList>
    </citation>
    <scope>NUCLEOTIDE SEQUENCE</scope>
    <source>
        <strain evidence="1">M-15738</strain>
        <tissue evidence="1">Blood</tissue>
    </source>
</reference>
<keyword evidence="2" id="KW-1185">Reference proteome</keyword>
<evidence type="ECO:0000313" key="2">
    <source>
        <dbReference type="Proteomes" id="UP000823561"/>
    </source>
</evidence>
<sequence length="78" mass="9270">MKWNCFYHLSFNMTLLERRIPKCFWLMRWDLAPCLGEMGSQMKEGSFAGIHWRRQFPVCSLLCLHGCCFFTMLNSAIE</sequence>
<protein>
    <submittedName>
        <fullName evidence="1">Uncharacterized protein</fullName>
    </submittedName>
</protein>
<dbReference type="AlphaFoldDB" id="A0AAV6GII9"/>
<proteinExistence type="predicted"/>
<evidence type="ECO:0000313" key="1">
    <source>
        <dbReference type="EMBL" id="KAG5274999.1"/>
    </source>
</evidence>
<name>A0AAV6GII9_9TELE</name>